<name>A0A514A1C6_9CAUD</name>
<dbReference type="Pfam" id="PF25613">
    <property type="entry name" value="DUF7941"/>
    <property type="match status" value="1"/>
</dbReference>
<gene>
    <name evidence="1" type="ORF">LAh10_26</name>
</gene>
<accession>A0A514A1C6</accession>
<evidence type="ECO:0000313" key="2">
    <source>
        <dbReference type="Proteomes" id="UP000318420"/>
    </source>
</evidence>
<protein>
    <submittedName>
        <fullName evidence="1">Uncharacterized protein</fullName>
    </submittedName>
</protein>
<organism evidence="1 2">
    <name type="scientific">Aeromonas phage LAh10</name>
    <dbReference type="NCBI Taxonomy" id="2591025"/>
    <lineage>
        <taxon>Viruses</taxon>
        <taxon>Duplodnaviria</taxon>
        <taxon>Heunggongvirae</taxon>
        <taxon>Uroviricota</taxon>
        <taxon>Caudoviricetes</taxon>
        <taxon>Chimalliviridae</taxon>
        <taxon>Ludhianavirus</taxon>
        <taxon>Ludhianavirus LAh10</taxon>
    </lineage>
</organism>
<dbReference type="InterPro" id="IPR057701">
    <property type="entry name" value="DUF7941"/>
</dbReference>
<evidence type="ECO:0000313" key="1">
    <source>
        <dbReference type="EMBL" id="QDH47088.1"/>
    </source>
</evidence>
<keyword evidence="2" id="KW-1185">Reference proteome</keyword>
<reference evidence="1 2" key="1">
    <citation type="submission" date="2019-04" db="EMBL/GenBank/DDBJ databases">
        <title>Novel bacteriophages capable of disrupting biofilms from clinical strains of Aeromonas hydrophila with intrinsic antibiotic resistance.</title>
        <authorList>
            <person name="Kabwe M."/>
            <person name="Brown T.L."/>
            <person name="Speirs L."/>
            <person name="Ku H."/>
            <person name="Leach M."/>
            <person name="Chan H.T."/>
            <person name="Petrovski S."/>
            <person name="Lock P."/>
            <person name="Tucci J."/>
        </authorList>
    </citation>
    <scope>NUCLEOTIDE SEQUENCE [LARGE SCALE GENOMIC DNA]</scope>
</reference>
<proteinExistence type="predicted"/>
<dbReference type="Proteomes" id="UP000318420">
    <property type="component" value="Segment"/>
</dbReference>
<dbReference type="EMBL" id="MK838116">
    <property type="protein sequence ID" value="QDH47088.1"/>
    <property type="molecule type" value="Genomic_DNA"/>
</dbReference>
<sequence>MMIVTFTELVEQNLPEGHSLSRIYSVSKTHSVLETHQDGIPHEYMMEKLDISELFIIPPVVGLPHAISRDSLYNLMSERFDLGLVKGIDYLDGTMQQVTDDPMYVTLPIHEDSHGYTGELRFYVVNEKRSLSGNLKRRDLTGCDHTIVLNDFKLRTLLVSKTWGYGSEKRMFSFETLSGYFVSLLMTAIKETFGEEQDVVEEGQFTRGVVTGLFNDGLSDIAIFKLYNGVEYLIRFSSPKGDLPLHLKETEDANLLDENSKEILAGSVERIGKSEGEETITTEEEEIAIAIDDDFLIPSLTPKENTPS</sequence>